<comment type="caution">
    <text evidence="1">The sequence shown here is derived from an EMBL/GenBank/DDBJ whole genome shotgun (WGS) entry which is preliminary data.</text>
</comment>
<dbReference type="EMBL" id="BJCF01000003">
    <property type="protein sequence ID" value="GCL40717.1"/>
    <property type="molecule type" value="Genomic_DNA"/>
</dbReference>
<dbReference type="InterPro" id="IPR018741">
    <property type="entry name" value="DUF2288"/>
</dbReference>
<evidence type="ECO:0008006" key="3">
    <source>
        <dbReference type="Google" id="ProtNLM"/>
    </source>
</evidence>
<dbReference type="OrthoDB" id="428307at2"/>
<dbReference type="Proteomes" id="UP000299367">
    <property type="component" value="Unassembled WGS sequence"/>
</dbReference>
<dbReference type="AlphaFoldDB" id="A0A480A730"/>
<organism evidence="1 2">
    <name type="scientific">Dolichospermum planctonicum</name>
    <dbReference type="NCBI Taxonomy" id="136072"/>
    <lineage>
        <taxon>Bacteria</taxon>
        <taxon>Bacillati</taxon>
        <taxon>Cyanobacteriota</taxon>
        <taxon>Cyanophyceae</taxon>
        <taxon>Nostocales</taxon>
        <taxon>Aphanizomenonaceae</taxon>
        <taxon>Dolichospermum</taxon>
    </lineage>
</organism>
<sequence>MSELREKLQQNLDEAEWEWLIPHVQKDAVIVVAENLDLLDVGEAIASDNILSVQHWIDEQLLAKPTVDQVGEWNFHRNKRFNALIVEPYVLVKEIITPIS</sequence>
<evidence type="ECO:0000313" key="1">
    <source>
        <dbReference type="EMBL" id="GCL40717.1"/>
    </source>
</evidence>
<reference evidence="2" key="1">
    <citation type="submission" date="2019-02" db="EMBL/GenBank/DDBJ databases">
        <title>Draft genome sequence of Dolichospermum planctonicum NIES-80.</title>
        <authorList>
            <person name="Yamaguchi H."/>
            <person name="Suzuki S."/>
            <person name="Kawachi M."/>
        </authorList>
    </citation>
    <scope>NUCLEOTIDE SEQUENCE [LARGE SCALE GENOMIC DNA]</scope>
    <source>
        <strain evidence="2">NIES-80</strain>
    </source>
</reference>
<dbReference type="RefSeq" id="WP_137906543.1">
    <property type="nucleotide sequence ID" value="NZ_BJCF01000003.1"/>
</dbReference>
<proteinExistence type="predicted"/>
<accession>A0A480A730</accession>
<name>A0A480A730_9CYAN</name>
<gene>
    <name evidence="1" type="ORF">NIES80_04060</name>
</gene>
<evidence type="ECO:0000313" key="2">
    <source>
        <dbReference type="Proteomes" id="UP000299367"/>
    </source>
</evidence>
<dbReference type="Pfam" id="PF10052">
    <property type="entry name" value="DUF2288"/>
    <property type="match status" value="1"/>
</dbReference>
<protein>
    <recommendedName>
        <fullName evidence="3">DUF2288 domain-containing protein</fullName>
    </recommendedName>
</protein>